<dbReference type="PANTHER" id="PTHR43283">
    <property type="entry name" value="BETA-LACTAMASE-RELATED"/>
    <property type="match status" value="1"/>
</dbReference>
<dbReference type="InterPro" id="IPR012338">
    <property type="entry name" value="Beta-lactam/transpept-like"/>
</dbReference>
<sequence length="297" mass="32778">MLHALVQNSKVISRAGKTIAVPWWSFTKTVIATAALVLVRDKLLALDQTLENQLFTLRQLLRHEAGLADYGQLPDYHLAVERGDAPWSDEEMLERTEAKRLRYLPGSSWAYSNIGYLYVRRLIEHRTGEDLEVALQRLVLRPLELNHVRLAKSHQDLIDVEMGVANTYDPRWVYHGLLVGPLHEAALLLDRLMAGSLLPEDLLGDMLERRSLGGSIAGRPWVSPGYGLGIMVGTTEDETSIAGHTGGGPGSFIAVYRNIASPLSPCCAAFSTGGEVGNVEREAIRRVEQYRLSNGGS</sequence>
<proteinExistence type="predicted"/>
<feature type="domain" description="Beta-lactamase-related" evidence="1">
    <location>
        <begin position="22"/>
        <end position="265"/>
    </location>
</feature>
<organism evidence="2 3">
    <name type="scientific">Nitrosospira multiformis</name>
    <dbReference type="NCBI Taxonomy" id="1231"/>
    <lineage>
        <taxon>Bacteria</taxon>
        <taxon>Pseudomonadati</taxon>
        <taxon>Pseudomonadota</taxon>
        <taxon>Betaproteobacteria</taxon>
        <taxon>Nitrosomonadales</taxon>
        <taxon>Nitrosomonadaceae</taxon>
        <taxon>Nitrosospira</taxon>
    </lineage>
</organism>
<dbReference type="InterPro" id="IPR050789">
    <property type="entry name" value="Diverse_Enzym_Activities"/>
</dbReference>
<accession>A0A1H8BPJ9</accession>
<dbReference type="Pfam" id="PF00144">
    <property type="entry name" value="Beta-lactamase"/>
    <property type="match status" value="1"/>
</dbReference>
<dbReference type="SUPFAM" id="SSF56601">
    <property type="entry name" value="beta-lactamase/transpeptidase-like"/>
    <property type="match status" value="1"/>
</dbReference>
<dbReference type="EMBL" id="FOCT01000001">
    <property type="protein sequence ID" value="SEM84765.1"/>
    <property type="molecule type" value="Genomic_DNA"/>
</dbReference>
<dbReference type="Proteomes" id="UP000183898">
    <property type="component" value="Unassembled WGS sequence"/>
</dbReference>
<evidence type="ECO:0000313" key="3">
    <source>
        <dbReference type="Proteomes" id="UP000183898"/>
    </source>
</evidence>
<dbReference type="AlphaFoldDB" id="A0A1H8BPJ9"/>
<protein>
    <submittedName>
        <fullName evidence="2">Beta-lactamase</fullName>
    </submittedName>
</protein>
<dbReference type="RefSeq" id="WP_074743809.1">
    <property type="nucleotide sequence ID" value="NZ_FOCT01000001.1"/>
</dbReference>
<name>A0A1H8BPJ9_9PROT</name>
<dbReference type="Gene3D" id="3.40.710.10">
    <property type="entry name" value="DD-peptidase/beta-lactamase superfamily"/>
    <property type="match status" value="1"/>
</dbReference>
<evidence type="ECO:0000259" key="1">
    <source>
        <dbReference type="Pfam" id="PF00144"/>
    </source>
</evidence>
<dbReference type="InterPro" id="IPR001466">
    <property type="entry name" value="Beta-lactam-related"/>
</dbReference>
<gene>
    <name evidence="2" type="ORF">SAMN05216404_101312</name>
</gene>
<evidence type="ECO:0000313" key="2">
    <source>
        <dbReference type="EMBL" id="SEM84765.1"/>
    </source>
</evidence>
<reference evidence="2 3" key="1">
    <citation type="submission" date="2016-10" db="EMBL/GenBank/DDBJ databases">
        <authorList>
            <person name="de Groot N.N."/>
        </authorList>
    </citation>
    <scope>NUCLEOTIDE SEQUENCE [LARGE SCALE GENOMIC DNA]</scope>
    <source>
        <strain evidence="2 3">Nl18</strain>
    </source>
</reference>